<evidence type="ECO:0000256" key="1">
    <source>
        <dbReference type="ARBA" id="ARBA00022723"/>
    </source>
</evidence>
<dbReference type="InterPro" id="IPR059068">
    <property type="entry name" value="TPR_P4H"/>
</dbReference>
<keyword evidence="8" id="KW-1185">Reference proteome</keyword>
<dbReference type="InterPro" id="IPR045054">
    <property type="entry name" value="P4HA-like"/>
</dbReference>
<organism evidence="9">
    <name type="scientific">Onchocerca ochengi</name>
    <name type="common">Filarial nematode worm</name>
    <dbReference type="NCBI Taxonomy" id="42157"/>
    <lineage>
        <taxon>Eukaryota</taxon>
        <taxon>Metazoa</taxon>
        <taxon>Ecdysozoa</taxon>
        <taxon>Nematoda</taxon>
        <taxon>Chromadorea</taxon>
        <taxon>Rhabditida</taxon>
        <taxon>Spirurina</taxon>
        <taxon>Spiruromorpha</taxon>
        <taxon>Filarioidea</taxon>
        <taxon>Onchocercidae</taxon>
        <taxon>Onchocerca</taxon>
    </lineage>
</organism>
<dbReference type="Pfam" id="PF23558">
    <property type="entry name" value="TPR_P4H"/>
    <property type="match status" value="1"/>
</dbReference>
<dbReference type="SUPFAM" id="SSF48452">
    <property type="entry name" value="TPR-like"/>
    <property type="match status" value="1"/>
</dbReference>
<keyword evidence="2" id="KW-0847">Vitamin C</keyword>
<dbReference type="Gene3D" id="6.10.140.1460">
    <property type="match status" value="1"/>
</dbReference>
<dbReference type="STRING" id="42157.A0A182EQ14"/>
<evidence type="ECO:0000259" key="6">
    <source>
        <dbReference type="Pfam" id="PF23558"/>
    </source>
</evidence>
<evidence type="ECO:0000256" key="2">
    <source>
        <dbReference type="ARBA" id="ARBA00022896"/>
    </source>
</evidence>
<sequence>MFSCTTLNIYLLIATVSAEFYSSLVLLKTIIGAERVIPVMINGYMEKELERLNYLRKFAQEIQGRNDNVIRDDEEMIRHPIEAFLSIKGTIADWTKVVRIMQSNSADEIIRCVTNQRANKCINYPTEEDLSGAAFGLLRLQDTYRMHTKDIADGKILSSQIRTVSLTEKMLKRGNISISEFRVVAGDCFEIGRVAYNAHDYYHTILWMQEAREHVEKEAVPTANLENILEYLSFSLYKQGNLKRALLLTEELHRMNPDHPRAKNNIRGYEDLLENDGVERIVMRRDIPPVNNVKNENDLDEGAKLKYEALCRKEVPVDTKAQSRLYCYYKMDRPYLRLAPFKVEIARQNSLAVLFYDIMSDEEARIIQMLAVPKACLVLIALCYSIWMLIRRFKRAIIRNFLAENPKSVYYVYKSASLKPTEHELIKRIDRRLELATNLEIKTAEDLVVHNYGIGGHFEPHLDCEWISVISAAV</sequence>
<keyword evidence="1" id="KW-0479">Metal-binding</keyword>
<dbReference type="InterPro" id="IPR013547">
    <property type="entry name" value="P4H_N"/>
</dbReference>
<name>A0A182EQ14_ONCOC</name>
<dbReference type="GO" id="GO:0005783">
    <property type="term" value="C:endoplasmic reticulum"/>
    <property type="evidence" value="ECO:0007669"/>
    <property type="project" value="InterPro"/>
</dbReference>
<evidence type="ECO:0000313" key="8">
    <source>
        <dbReference type="Proteomes" id="UP000271087"/>
    </source>
</evidence>
<accession>A0A182EQ14</accession>
<dbReference type="GO" id="GO:0004656">
    <property type="term" value="F:procollagen-proline 4-dioxygenase activity"/>
    <property type="evidence" value="ECO:0007669"/>
    <property type="project" value="InterPro"/>
</dbReference>
<evidence type="ECO:0000313" key="9">
    <source>
        <dbReference type="WBParaSite" id="nOo.2.0.1.t10224-RA"/>
    </source>
</evidence>
<dbReference type="PANTHER" id="PTHR10869:SF244">
    <property type="entry name" value="PROLYL 4-HYDROXYLASE SUBUNIT ALPHA-2"/>
    <property type="match status" value="1"/>
</dbReference>
<feature type="domain" description="Prolyl 4-hydroxylase peptide-substrate-binding" evidence="6">
    <location>
        <begin position="186"/>
        <end position="274"/>
    </location>
</feature>
<dbReference type="GO" id="GO:0031418">
    <property type="term" value="F:L-ascorbic acid binding"/>
    <property type="evidence" value="ECO:0007669"/>
    <property type="project" value="UniProtKB-KW"/>
</dbReference>
<feature type="domain" description="Prolyl 4-hydroxylase N-terminal" evidence="5">
    <location>
        <begin position="27"/>
        <end position="156"/>
    </location>
</feature>
<evidence type="ECO:0000256" key="3">
    <source>
        <dbReference type="ARBA" id="ARBA00023004"/>
    </source>
</evidence>
<evidence type="ECO:0000313" key="7">
    <source>
        <dbReference type="EMBL" id="VDM93951.1"/>
    </source>
</evidence>
<keyword evidence="4" id="KW-0472">Membrane</keyword>
<keyword evidence="3" id="KW-0408">Iron</keyword>
<keyword evidence="4" id="KW-1133">Transmembrane helix</keyword>
<proteinExistence type="predicted"/>
<dbReference type="Pfam" id="PF08336">
    <property type="entry name" value="P4Ha_N"/>
    <property type="match status" value="1"/>
</dbReference>
<dbReference type="EMBL" id="UYRW01005670">
    <property type="protein sequence ID" value="VDM93951.1"/>
    <property type="molecule type" value="Genomic_DNA"/>
</dbReference>
<dbReference type="Gene3D" id="1.25.40.10">
    <property type="entry name" value="Tetratricopeptide repeat domain"/>
    <property type="match status" value="1"/>
</dbReference>
<keyword evidence="4" id="KW-0812">Transmembrane</keyword>
<dbReference type="AlphaFoldDB" id="A0A182EQ14"/>
<reference evidence="9" key="1">
    <citation type="submission" date="2016-06" db="UniProtKB">
        <authorList>
            <consortium name="WormBaseParasite"/>
        </authorList>
    </citation>
    <scope>IDENTIFICATION</scope>
</reference>
<dbReference type="FunFam" id="1.25.40.10:FF:000006">
    <property type="entry name" value="Prolyl 4-hydroxylase subunit alpha 2"/>
    <property type="match status" value="1"/>
</dbReference>
<dbReference type="PANTHER" id="PTHR10869">
    <property type="entry name" value="PROLYL 4-HYDROXYLASE ALPHA SUBUNIT"/>
    <property type="match status" value="1"/>
</dbReference>
<protein>
    <submittedName>
        <fullName evidence="9">P4Ha_N domain-containing protein</fullName>
    </submittedName>
</protein>
<evidence type="ECO:0000259" key="5">
    <source>
        <dbReference type="Pfam" id="PF08336"/>
    </source>
</evidence>
<evidence type="ECO:0000256" key="4">
    <source>
        <dbReference type="SAM" id="Phobius"/>
    </source>
</evidence>
<dbReference type="InterPro" id="IPR011990">
    <property type="entry name" value="TPR-like_helical_dom_sf"/>
</dbReference>
<dbReference type="Gene3D" id="2.60.120.620">
    <property type="entry name" value="q2cbj1_9rhob like domain"/>
    <property type="match status" value="1"/>
</dbReference>
<dbReference type="WBParaSite" id="nOo.2.0.1.t10224-RA">
    <property type="protein sequence ID" value="nOo.2.0.1.t10224-RA"/>
    <property type="gene ID" value="nOo.2.0.1.g10224"/>
</dbReference>
<dbReference type="OrthoDB" id="5850448at2759"/>
<feature type="transmembrane region" description="Helical" evidence="4">
    <location>
        <begin position="366"/>
        <end position="390"/>
    </location>
</feature>
<reference evidence="7 8" key="2">
    <citation type="submission" date="2018-08" db="EMBL/GenBank/DDBJ databases">
        <authorList>
            <person name="Laetsch R D."/>
            <person name="Stevens L."/>
            <person name="Kumar S."/>
            <person name="Blaxter L. M."/>
        </authorList>
    </citation>
    <scope>NUCLEOTIDE SEQUENCE [LARGE SCALE GENOMIC DNA]</scope>
</reference>
<gene>
    <name evidence="7" type="ORF">NOO_LOCUS10224</name>
</gene>
<dbReference type="Proteomes" id="UP000271087">
    <property type="component" value="Unassembled WGS sequence"/>
</dbReference>
<dbReference type="GO" id="GO:0046872">
    <property type="term" value="F:metal ion binding"/>
    <property type="evidence" value="ECO:0007669"/>
    <property type="project" value="UniProtKB-KW"/>
</dbReference>